<feature type="compositionally biased region" description="Basic and acidic residues" evidence="1">
    <location>
        <begin position="427"/>
        <end position="441"/>
    </location>
</feature>
<feature type="region of interest" description="Disordered" evidence="1">
    <location>
        <begin position="369"/>
        <end position="471"/>
    </location>
</feature>
<gene>
    <name evidence="2" type="ORF">SPPG_06902</name>
</gene>
<evidence type="ECO:0000256" key="1">
    <source>
        <dbReference type="SAM" id="MobiDB-lite"/>
    </source>
</evidence>
<dbReference type="STRING" id="645134.A0A0L0HA69"/>
<dbReference type="RefSeq" id="XP_016605951.1">
    <property type="nucleotide sequence ID" value="XM_016755095.1"/>
</dbReference>
<dbReference type="InParanoid" id="A0A0L0HA69"/>
<feature type="region of interest" description="Disordered" evidence="1">
    <location>
        <begin position="51"/>
        <end position="99"/>
    </location>
</feature>
<evidence type="ECO:0000313" key="2">
    <source>
        <dbReference type="EMBL" id="KNC97911.1"/>
    </source>
</evidence>
<dbReference type="SUPFAM" id="SSF52047">
    <property type="entry name" value="RNI-like"/>
    <property type="match status" value="1"/>
</dbReference>
<reference evidence="2 3" key="1">
    <citation type="submission" date="2009-08" db="EMBL/GenBank/DDBJ databases">
        <title>The Genome Sequence of Spizellomyces punctatus strain DAOM BR117.</title>
        <authorList>
            <consortium name="The Broad Institute Genome Sequencing Platform"/>
            <person name="Russ C."/>
            <person name="Cuomo C."/>
            <person name="Shea T."/>
            <person name="Young S.K."/>
            <person name="Zeng Q."/>
            <person name="Koehrsen M."/>
            <person name="Haas B."/>
            <person name="Borodovsky M."/>
            <person name="Guigo R."/>
            <person name="Alvarado L."/>
            <person name="Berlin A."/>
            <person name="Bochicchio J."/>
            <person name="Borenstein D."/>
            <person name="Chapman S."/>
            <person name="Chen Z."/>
            <person name="Engels R."/>
            <person name="Freedman E."/>
            <person name="Gellesch M."/>
            <person name="Goldberg J."/>
            <person name="Griggs A."/>
            <person name="Gujja S."/>
            <person name="Heiman D."/>
            <person name="Hepburn T."/>
            <person name="Howarth C."/>
            <person name="Jen D."/>
            <person name="Larson L."/>
            <person name="Lewis B."/>
            <person name="Mehta T."/>
            <person name="Park D."/>
            <person name="Pearson M."/>
            <person name="Roberts A."/>
            <person name="Saif S."/>
            <person name="Shenoy N."/>
            <person name="Sisk P."/>
            <person name="Stolte C."/>
            <person name="Sykes S."/>
            <person name="Thomson T."/>
            <person name="Walk T."/>
            <person name="White J."/>
            <person name="Yandava C."/>
            <person name="Burger G."/>
            <person name="Gray M.W."/>
            <person name="Holland P.W.H."/>
            <person name="King N."/>
            <person name="Lang F.B.F."/>
            <person name="Roger A.J."/>
            <person name="Ruiz-Trillo I."/>
            <person name="Lander E."/>
            <person name="Nusbaum C."/>
        </authorList>
    </citation>
    <scope>NUCLEOTIDE SEQUENCE [LARGE SCALE GENOMIC DNA]</scope>
    <source>
        <strain evidence="2 3">DAOM BR117</strain>
    </source>
</reference>
<dbReference type="Proteomes" id="UP000053201">
    <property type="component" value="Unassembled WGS sequence"/>
</dbReference>
<proteinExistence type="predicted"/>
<dbReference type="GeneID" id="27690171"/>
<dbReference type="Pfam" id="PF13516">
    <property type="entry name" value="LRR_6"/>
    <property type="match status" value="4"/>
</dbReference>
<dbReference type="InterPro" id="IPR001611">
    <property type="entry name" value="Leu-rich_rpt"/>
</dbReference>
<dbReference type="InterPro" id="IPR053040">
    <property type="entry name" value="LRR-containing_protein_71"/>
</dbReference>
<dbReference type="EMBL" id="KQ257462">
    <property type="protein sequence ID" value="KNC97911.1"/>
    <property type="molecule type" value="Genomic_DNA"/>
</dbReference>
<protein>
    <submittedName>
        <fullName evidence="2">Uncharacterized protein</fullName>
    </submittedName>
</protein>
<dbReference type="InterPro" id="IPR032675">
    <property type="entry name" value="LRR_dom_sf"/>
</dbReference>
<dbReference type="AlphaFoldDB" id="A0A0L0HA69"/>
<dbReference type="Gene3D" id="3.80.10.10">
    <property type="entry name" value="Ribonuclease Inhibitor"/>
    <property type="match status" value="1"/>
</dbReference>
<feature type="region of interest" description="Disordered" evidence="1">
    <location>
        <begin position="557"/>
        <end position="587"/>
    </location>
</feature>
<feature type="region of interest" description="Disordered" evidence="1">
    <location>
        <begin position="313"/>
        <end position="353"/>
    </location>
</feature>
<dbReference type="eggNOG" id="KOG4308">
    <property type="taxonomic scope" value="Eukaryota"/>
</dbReference>
<dbReference type="OrthoDB" id="120976at2759"/>
<evidence type="ECO:0000313" key="3">
    <source>
        <dbReference type="Proteomes" id="UP000053201"/>
    </source>
</evidence>
<sequence length="587" mass="63255">MAVDLEEGAEALEYVGNFETDYHDACRRNGAKPFNILKIRHPLPPLPIAMTPRPLSGASGQDKLSDGQSQPAAIEGDVSGDGVLTRPLPDRTEETMTAGKAEEGKLSEFKIMTYNSRYRFTPTIVLETIDGDDDDEPQKLEVRGWKLPYGIIEVLSGVIPACGTITNLILWNCGLDETHFSLLLTTVLSANIRVLSLDRNPLIPEHLWPYLITEESSVRSLSLRSNNIGDAGLKGLAEQLKSNRVLVSLNLWNNKITKEGAENLAEALKLNQSLTSLSLGLNNIGDEGAVALAKVLANSPLLHDELLASRRKAMAEMDKQRKDQEEDPIVKKAKGRMPTAATGRNNSAKVKSEESIIAGGIKKESIADLKAKRPIKGGKKEEGGSAGGSKGTATQPNIGKQKSTTEVGVAAQPPGPKKAATAGAVVVEEKGAASKGKEKKGAVAAKSGKKSKAEETKEEVEEAPDSNPTVEPMFEHNGQWFVLGNRTLNNLNLFRNNIREEGLKAFLDAVTDQEITTENTPDAPIGLFRLTLQDNAFDVDDPAYRQLTSILNSRNPYYESAEGEGGVRIAQEGNDSDKGESTSDAGT</sequence>
<feature type="compositionally biased region" description="Polar residues" evidence="1">
    <location>
        <begin position="395"/>
        <end position="406"/>
    </location>
</feature>
<accession>A0A0L0HA69</accession>
<dbReference type="PANTHER" id="PTHR46984:SF1">
    <property type="entry name" value="LEUCINE-RICH REPEAT-CONTAINING PROTEIN 71"/>
    <property type="match status" value="1"/>
</dbReference>
<feature type="compositionally biased region" description="Basic and acidic residues" evidence="1">
    <location>
        <begin position="88"/>
        <end position="99"/>
    </location>
</feature>
<dbReference type="SMART" id="SM00368">
    <property type="entry name" value="LRR_RI"/>
    <property type="match status" value="4"/>
</dbReference>
<keyword evidence="3" id="KW-1185">Reference proteome</keyword>
<dbReference type="PANTHER" id="PTHR46984">
    <property type="entry name" value="LEUCINE-RICH REPEAT-CONTAINING PROTEIN 71"/>
    <property type="match status" value="1"/>
</dbReference>
<dbReference type="OMA" id="ACHIANG"/>
<dbReference type="VEuPathDB" id="FungiDB:SPPG_06902"/>
<organism evidence="2 3">
    <name type="scientific">Spizellomyces punctatus (strain DAOM BR117)</name>
    <dbReference type="NCBI Taxonomy" id="645134"/>
    <lineage>
        <taxon>Eukaryota</taxon>
        <taxon>Fungi</taxon>
        <taxon>Fungi incertae sedis</taxon>
        <taxon>Chytridiomycota</taxon>
        <taxon>Chytridiomycota incertae sedis</taxon>
        <taxon>Chytridiomycetes</taxon>
        <taxon>Spizellomycetales</taxon>
        <taxon>Spizellomycetaceae</taxon>
        <taxon>Spizellomyces</taxon>
    </lineage>
</organism>
<feature type="compositionally biased region" description="Low complexity" evidence="1">
    <location>
        <begin position="408"/>
        <end position="426"/>
    </location>
</feature>
<name>A0A0L0HA69_SPIPD</name>
<feature type="compositionally biased region" description="Basic and acidic residues" evidence="1">
    <location>
        <begin position="313"/>
        <end position="330"/>
    </location>
</feature>